<dbReference type="HOGENOM" id="CLU_1179236_0_0_11"/>
<dbReference type="Pfam" id="PF26527">
    <property type="entry name" value="DUF8176"/>
    <property type="match status" value="1"/>
</dbReference>
<dbReference type="InterPro" id="IPR058489">
    <property type="entry name" value="DUF8176"/>
</dbReference>
<gene>
    <name evidence="4" type="ORF">O3I_024580</name>
</gene>
<evidence type="ECO:0000256" key="1">
    <source>
        <dbReference type="SAM" id="MobiDB-lite"/>
    </source>
</evidence>
<keyword evidence="5" id="KW-1185">Reference proteome</keyword>
<organism evidence="4 5">
    <name type="scientific">Nocardia brasiliensis (strain ATCC 700358 / HUJEG-1)</name>
    <dbReference type="NCBI Taxonomy" id="1133849"/>
    <lineage>
        <taxon>Bacteria</taxon>
        <taxon>Bacillati</taxon>
        <taxon>Actinomycetota</taxon>
        <taxon>Actinomycetes</taxon>
        <taxon>Mycobacteriales</taxon>
        <taxon>Nocardiaceae</taxon>
        <taxon>Nocardia</taxon>
    </lineage>
</organism>
<evidence type="ECO:0000313" key="5">
    <source>
        <dbReference type="Proteomes" id="UP000006304"/>
    </source>
</evidence>
<reference evidence="4 5" key="1">
    <citation type="journal article" date="2012" name="J. Bacteriol.">
        <title>Complete genome sequence of Nocardia brasiliensis HUJEG-1.</title>
        <authorList>
            <person name="Vera-Cabrera L."/>
            <person name="Ortiz-Lopez R."/>
            <person name="Elizondo-Gonzalez R."/>
            <person name="Perez-Maya A.A."/>
            <person name="Ocampo-Candiani J."/>
        </authorList>
    </citation>
    <scope>NUCLEOTIDE SEQUENCE [LARGE SCALE GENOMIC DNA]</scope>
    <source>
        <strain evidence="5">ATCC 700358</strain>
    </source>
</reference>
<dbReference type="Proteomes" id="UP000006304">
    <property type="component" value="Chromosome"/>
</dbReference>
<feature type="transmembrane region" description="Helical" evidence="2">
    <location>
        <begin position="67"/>
        <end position="88"/>
    </location>
</feature>
<dbReference type="eggNOG" id="ENOG5031EHX">
    <property type="taxonomic scope" value="Bacteria"/>
</dbReference>
<sequence length="235" mass="24065">MPDTRTPNNAPVEHGGGWLRTAGPAAQPVRAVVTDSEPALGSELHWIPQPGPQGPGIEPPTGHRRRWLWAGLAAVLTASVAGIGFALAPDHSNSREAVPLSQTAAPRSSTTVANARACTGLSGATVSDGAGDTRSPAGVIVAFEHAYYVRRDAGAALALVAAEAGLVGDALAAGIASIPAGTTHCVAVTPLTDSTAVEVHLVERHPDGTRTDYLQLINVRTDDHGAVITNIQKRG</sequence>
<feature type="domain" description="DUF8176" evidence="3">
    <location>
        <begin position="124"/>
        <end position="232"/>
    </location>
</feature>
<name>K0F0H2_NOCB7</name>
<feature type="region of interest" description="Disordered" evidence="1">
    <location>
        <begin position="1"/>
        <end position="26"/>
    </location>
</feature>
<accession>K0F0H2</accession>
<dbReference type="EMBL" id="CP003876">
    <property type="protein sequence ID" value="AFU02869.1"/>
    <property type="molecule type" value="Genomic_DNA"/>
</dbReference>
<dbReference type="STRING" id="1133849.O3I_024580"/>
<keyword evidence="2" id="KW-0472">Membrane</keyword>
<proteinExistence type="predicted"/>
<dbReference type="RefSeq" id="WP_014985724.1">
    <property type="nucleotide sequence ID" value="NC_018681.1"/>
</dbReference>
<keyword evidence="2" id="KW-1133">Transmembrane helix</keyword>
<evidence type="ECO:0000313" key="4">
    <source>
        <dbReference type="EMBL" id="AFU02869.1"/>
    </source>
</evidence>
<evidence type="ECO:0000259" key="3">
    <source>
        <dbReference type="Pfam" id="PF26527"/>
    </source>
</evidence>
<protein>
    <recommendedName>
        <fullName evidence="3">DUF8176 domain-containing protein</fullName>
    </recommendedName>
</protein>
<keyword evidence="2" id="KW-0812">Transmembrane</keyword>
<evidence type="ECO:0000256" key="2">
    <source>
        <dbReference type="SAM" id="Phobius"/>
    </source>
</evidence>
<dbReference type="AlphaFoldDB" id="K0F0H2"/>
<dbReference type="KEGG" id="nbr:O3I_024580"/>